<comment type="caution">
    <text evidence="2">The sequence shown here is derived from an EMBL/GenBank/DDBJ whole genome shotgun (WGS) entry which is preliminary data.</text>
</comment>
<dbReference type="Pfam" id="PF05256">
    <property type="entry name" value="UPF0223"/>
    <property type="match status" value="1"/>
</dbReference>
<gene>
    <name evidence="2" type="ORF">ACFSW4_12205</name>
</gene>
<evidence type="ECO:0000256" key="1">
    <source>
        <dbReference type="HAMAP-Rule" id="MF_01041"/>
    </source>
</evidence>
<dbReference type="RefSeq" id="WP_377329595.1">
    <property type="nucleotide sequence ID" value="NZ_JBHUMZ010000042.1"/>
</dbReference>
<dbReference type="SUPFAM" id="SSF158504">
    <property type="entry name" value="BH2638-like"/>
    <property type="match status" value="1"/>
</dbReference>
<dbReference type="EMBL" id="JBHUMZ010000042">
    <property type="protein sequence ID" value="MFD2639632.1"/>
    <property type="molecule type" value="Genomic_DNA"/>
</dbReference>
<evidence type="ECO:0000313" key="2">
    <source>
        <dbReference type="EMBL" id="MFD2639632.1"/>
    </source>
</evidence>
<dbReference type="PIRSF" id="PIRSF037260">
    <property type="entry name" value="UPF0223"/>
    <property type="match status" value="1"/>
</dbReference>
<comment type="similarity">
    <text evidence="1">Belongs to the UPF0223 family.</text>
</comment>
<protein>
    <recommendedName>
        <fullName evidence="1">UPF0223 protein ACFSW4_12205</fullName>
    </recommendedName>
</protein>
<sequence length="91" mass="10710">MEYHYPIDPDWSTHEVIDVVEFFQLIEEAYEKQVKASKVMEQYKKFKAVIPSKAEEKTLFKQFEKQSSYVPYQVVKAAKESDGSQNISLKK</sequence>
<dbReference type="HAMAP" id="MF_01041">
    <property type="entry name" value="UPF0223"/>
    <property type="match status" value="1"/>
</dbReference>
<dbReference type="InterPro" id="IPR007920">
    <property type="entry name" value="UPF0223"/>
</dbReference>
<evidence type="ECO:0000313" key="3">
    <source>
        <dbReference type="Proteomes" id="UP001597452"/>
    </source>
</evidence>
<proteinExistence type="inferred from homology"/>
<keyword evidence="3" id="KW-1185">Reference proteome</keyword>
<dbReference type="InterPro" id="IPR023324">
    <property type="entry name" value="BH2638-like_sf"/>
</dbReference>
<dbReference type="Proteomes" id="UP001597452">
    <property type="component" value="Unassembled WGS sequence"/>
</dbReference>
<reference evidence="3" key="1">
    <citation type="journal article" date="2019" name="Int. J. Syst. Evol. Microbiol.">
        <title>The Global Catalogue of Microorganisms (GCM) 10K type strain sequencing project: providing services to taxonomists for standard genome sequencing and annotation.</title>
        <authorList>
            <consortium name="The Broad Institute Genomics Platform"/>
            <consortium name="The Broad Institute Genome Sequencing Center for Infectious Disease"/>
            <person name="Wu L."/>
            <person name="Ma J."/>
        </authorList>
    </citation>
    <scope>NUCLEOTIDE SEQUENCE [LARGE SCALE GENOMIC DNA]</scope>
    <source>
        <strain evidence="3">TISTR 1571</strain>
    </source>
</reference>
<name>A0ABW5QCW1_9BACI</name>
<dbReference type="NCBIfam" id="NF003353">
    <property type="entry name" value="PRK04387.1"/>
    <property type="match status" value="1"/>
</dbReference>
<dbReference type="Gene3D" id="1.10.220.80">
    <property type="entry name" value="BH2638-like"/>
    <property type="match status" value="1"/>
</dbReference>
<accession>A0ABW5QCW1</accession>
<organism evidence="2 3">
    <name type="scientific">Piscibacillus salipiscarius</name>
    <dbReference type="NCBI Taxonomy" id="299480"/>
    <lineage>
        <taxon>Bacteria</taxon>
        <taxon>Bacillati</taxon>
        <taxon>Bacillota</taxon>
        <taxon>Bacilli</taxon>
        <taxon>Bacillales</taxon>
        <taxon>Bacillaceae</taxon>
        <taxon>Piscibacillus</taxon>
    </lineage>
</organism>